<dbReference type="Gene3D" id="3.40.50.1820">
    <property type="entry name" value="alpha/beta hydrolase"/>
    <property type="match status" value="1"/>
</dbReference>
<gene>
    <name evidence="4" type="ORF">GCM10007362_08200</name>
</gene>
<keyword evidence="5" id="KW-1185">Reference proteome</keyword>
<dbReference type="Pfam" id="PF00561">
    <property type="entry name" value="Abhydrolase_1"/>
    <property type="match status" value="1"/>
</dbReference>
<dbReference type="InterPro" id="IPR029058">
    <property type="entry name" value="AB_hydrolase_fold"/>
</dbReference>
<dbReference type="InterPro" id="IPR022742">
    <property type="entry name" value="Hydrolase_4"/>
</dbReference>
<feature type="domain" description="AB hydrolase-1" evidence="2">
    <location>
        <begin position="5"/>
        <end position="123"/>
    </location>
</feature>
<dbReference type="EMBL" id="BMDD01000001">
    <property type="protein sequence ID" value="GGH71264.1"/>
    <property type="molecule type" value="Genomic_DNA"/>
</dbReference>
<evidence type="ECO:0000256" key="1">
    <source>
        <dbReference type="SAM" id="MobiDB-lite"/>
    </source>
</evidence>
<sequence>MEACLLIHGFTGGVHEMEPLADFLDQKGFDVSTFTLSGHGGSRKEMQDAGNREWIASAEEQLKTLLVKHDRVHLIGFSTGALIATRLAAFYKERIASITLLSTPVFPLHPPAIARTLMQPRMVGRYIRNFFAVPARATREFYRIVDESLEWYEEAKSPALIVQGATDHLVKPRSSAYLNEHLGSADKKVVLLPQSGHLVCHSPNQLELFDAVLEHVRDHAANKRASDSASLPTVEDARERQSERV</sequence>
<dbReference type="Pfam" id="PF12146">
    <property type="entry name" value="Hydrolase_4"/>
    <property type="match status" value="1"/>
</dbReference>
<organism evidence="4 5">
    <name type="scientific">Saccharibacillus endophyticus</name>
    <dbReference type="NCBI Taxonomy" id="2060666"/>
    <lineage>
        <taxon>Bacteria</taxon>
        <taxon>Bacillati</taxon>
        <taxon>Bacillota</taxon>
        <taxon>Bacilli</taxon>
        <taxon>Bacillales</taxon>
        <taxon>Paenibacillaceae</taxon>
        <taxon>Saccharibacillus</taxon>
    </lineage>
</organism>
<dbReference type="InterPro" id="IPR050471">
    <property type="entry name" value="AB_hydrolase"/>
</dbReference>
<protein>
    <submittedName>
        <fullName evidence="4">Carboxylesterase</fullName>
    </submittedName>
</protein>
<proteinExistence type="predicted"/>
<evidence type="ECO:0000259" key="3">
    <source>
        <dbReference type="Pfam" id="PF12146"/>
    </source>
</evidence>
<name>A0ABQ1ZPS7_9BACL</name>
<evidence type="ECO:0000313" key="5">
    <source>
        <dbReference type="Proteomes" id="UP000605427"/>
    </source>
</evidence>
<dbReference type="Proteomes" id="UP000605427">
    <property type="component" value="Unassembled WGS sequence"/>
</dbReference>
<dbReference type="SUPFAM" id="SSF53474">
    <property type="entry name" value="alpha/beta-Hydrolases"/>
    <property type="match status" value="1"/>
</dbReference>
<feature type="compositionally biased region" description="Basic and acidic residues" evidence="1">
    <location>
        <begin position="235"/>
        <end position="245"/>
    </location>
</feature>
<feature type="domain" description="Serine aminopeptidase S33" evidence="3">
    <location>
        <begin position="133"/>
        <end position="201"/>
    </location>
</feature>
<dbReference type="RefSeq" id="WP_172239417.1">
    <property type="nucleotide sequence ID" value="NZ_BMDD01000001.1"/>
</dbReference>
<evidence type="ECO:0000313" key="4">
    <source>
        <dbReference type="EMBL" id="GGH71264.1"/>
    </source>
</evidence>
<accession>A0ABQ1ZPS7</accession>
<dbReference type="InterPro" id="IPR000073">
    <property type="entry name" value="AB_hydrolase_1"/>
</dbReference>
<dbReference type="PANTHER" id="PTHR43433">
    <property type="entry name" value="HYDROLASE, ALPHA/BETA FOLD FAMILY PROTEIN"/>
    <property type="match status" value="1"/>
</dbReference>
<feature type="region of interest" description="Disordered" evidence="1">
    <location>
        <begin position="222"/>
        <end position="245"/>
    </location>
</feature>
<dbReference type="PIRSF" id="PIRSF017388">
    <property type="entry name" value="Esterase_lipase"/>
    <property type="match status" value="1"/>
</dbReference>
<reference evidence="5" key="1">
    <citation type="journal article" date="2019" name="Int. J. Syst. Evol. Microbiol.">
        <title>The Global Catalogue of Microorganisms (GCM) 10K type strain sequencing project: providing services to taxonomists for standard genome sequencing and annotation.</title>
        <authorList>
            <consortium name="The Broad Institute Genomics Platform"/>
            <consortium name="The Broad Institute Genome Sequencing Center for Infectious Disease"/>
            <person name="Wu L."/>
            <person name="Ma J."/>
        </authorList>
    </citation>
    <scope>NUCLEOTIDE SEQUENCE [LARGE SCALE GENOMIC DNA]</scope>
    <source>
        <strain evidence="5">CCM 8702</strain>
    </source>
</reference>
<dbReference type="InterPro" id="IPR012354">
    <property type="entry name" value="Esterase_lipase"/>
</dbReference>
<comment type="caution">
    <text evidence="4">The sequence shown here is derived from an EMBL/GenBank/DDBJ whole genome shotgun (WGS) entry which is preliminary data.</text>
</comment>
<evidence type="ECO:0000259" key="2">
    <source>
        <dbReference type="Pfam" id="PF00561"/>
    </source>
</evidence>
<dbReference type="PANTHER" id="PTHR43433:SF5">
    <property type="entry name" value="AB HYDROLASE-1 DOMAIN-CONTAINING PROTEIN"/>
    <property type="match status" value="1"/>
</dbReference>